<protein>
    <submittedName>
        <fullName evidence="1">Mitogen-activated protein kinase kinase kinase 3</fullName>
    </submittedName>
</protein>
<dbReference type="STRING" id="906689.A0A2I0VVS2"/>
<reference evidence="1 2" key="2">
    <citation type="journal article" date="2017" name="Nature">
        <title>The Apostasia genome and the evolution of orchids.</title>
        <authorList>
            <person name="Zhang G.Q."/>
            <person name="Liu K.W."/>
            <person name="Li Z."/>
            <person name="Lohaus R."/>
            <person name="Hsiao Y.Y."/>
            <person name="Niu S.C."/>
            <person name="Wang J.Y."/>
            <person name="Lin Y.C."/>
            <person name="Xu Q."/>
            <person name="Chen L.J."/>
            <person name="Yoshida K."/>
            <person name="Fujiwara S."/>
            <person name="Wang Z.W."/>
            <person name="Zhang Y.Q."/>
            <person name="Mitsuda N."/>
            <person name="Wang M."/>
            <person name="Liu G.H."/>
            <person name="Pecoraro L."/>
            <person name="Huang H.X."/>
            <person name="Xiao X.J."/>
            <person name="Lin M."/>
            <person name="Wu X.Y."/>
            <person name="Wu W.L."/>
            <person name="Chen Y.Y."/>
            <person name="Chang S.B."/>
            <person name="Sakamoto S."/>
            <person name="Ohme-Takagi M."/>
            <person name="Yagi M."/>
            <person name="Zeng S.J."/>
            <person name="Shen C.Y."/>
            <person name="Yeh C.M."/>
            <person name="Luo Y.B."/>
            <person name="Tsai W.C."/>
            <person name="Van de Peer Y."/>
            <person name="Liu Z.J."/>
        </authorList>
    </citation>
    <scope>NUCLEOTIDE SEQUENCE [LARGE SCALE GENOMIC DNA]</scope>
    <source>
        <tissue evidence="1">The whole plant</tissue>
    </source>
</reference>
<name>A0A2I0VVS2_9ASPA</name>
<gene>
    <name evidence="1" type="primary">ANP3</name>
    <name evidence="1" type="ORF">MA16_Dca016230</name>
</gene>
<dbReference type="AlphaFoldDB" id="A0A2I0VVS2"/>
<dbReference type="GO" id="GO:0016301">
    <property type="term" value="F:kinase activity"/>
    <property type="evidence" value="ECO:0007669"/>
    <property type="project" value="UniProtKB-KW"/>
</dbReference>
<keyword evidence="1" id="KW-0808">Transferase</keyword>
<proteinExistence type="predicted"/>
<dbReference type="Proteomes" id="UP000233837">
    <property type="component" value="Unassembled WGS sequence"/>
</dbReference>
<sequence length="150" mass="17104">MGLGLGLGFSPKVSASPSALFPEETNDDASPIWWRKPSNPRRIRKEDARSIRIGSAFFLSPFESRRKRWRRPWQPHCGKDEIAFEEIEDGVGPMETNDDASLIRWRKGELIGCGAFGHVYMGMNLVSEELLSVKQVYSFISSAYFNFDRD</sequence>
<evidence type="ECO:0000313" key="1">
    <source>
        <dbReference type="EMBL" id="PKU67506.1"/>
    </source>
</evidence>
<keyword evidence="2" id="KW-1185">Reference proteome</keyword>
<organism evidence="1 2">
    <name type="scientific">Dendrobium catenatum</name>
    <dbReference type="NCBI Taxonomy" id="906689"/>
    <lineage>
        <taxon>Eukaryota</taxon>
        <taxon>Viridiplantae</taxon>
        <taxon>Streptophyta</taxon>
        <taxon>Embryophyta</taxon>
        <taxon>Tracheophyta</taxon>
        <taxon>Spermatophyta</taxon>
        <taxon>Magnoliopsida</taxon>
        <taxon>Liliopsida</taxon>
        <taxon>Asparagales</taxon>
        <taxon>Orchidaceae</taxon>
        <taxon>Epidendroideae</taxon>
        <taxon>Malaxideae</taxon>
        <taxon>Dendrobiinae</taxon>
        <taxon>Dendrobium</taxon>
    </lineage>
</organism>
<reference evidence="1 2" key="1">
    <citation type="journal article" date="2016" name="Sci. Rep.">
        <title>The Dendrobium catenatum Lindl. genome sequence provides insights into polysaccharide synthase, floral development and adaptive evolution.</title>
        <authorList>
            <person name="Zhang G.Q."/>
            <person name="Xu Q."/>
            <person name="Bian C."/>
            <person name="Tsai W.C."/>
            <person name="Yeh C.M."/>
            <person name="Liu K.W."/>
            <person name="Yoshida K."/>
            <person name="Zhang L.S."/>
            <person name="Chang S.B."/>
            <person name="Chen F."/>
            <person name="Shi Y."/>
            <person name="Su Y.Y."/>
            <person name="Zhang Y.Q."/>
            <person name="Chen L.J."/>
            <person name="Yin Y."/>
            <person name="Lin M."/>
            <person name="Huang H."/>
            <person name="Deng H."/>
            <person name="Wang Z.W."/>
            <person name="Zhu S.L."/>
            <person name="Zhao X."/>
            <person name="Deng C."/>
            <person name="Niu S.C."/>
            <person name="Huang J."/>
            <person name="Wang M."/>
            <person name="Liu G.H."/>
            <person name="Yang H.J."/>
            <person name="Xiao X.J."/>
            <person name="Hsiao Y.Y."/>
            <person name="Wu W.L."/>
            <person name="Chen Y.Y."/>
            <person name="Mitsuda N."/>
            <person name="Ohme-Takagi M."/>
            <person name="Luo Y.B."/>
            <person name="Van de Peer Y."/>
            <person name="Liu Z.J."/>
        </authorList>
    </citation>
    <scope>NUCLEOTIDE SEQUENCE [LARGE SCALE GENOMIC DNA]</scope>
    <source>
        <tissue evidence="1">The whole plant</tissue>
    </source>
</reference>
<keyword evidence="1" id="KW-0418">Kinase</keyword>
<dbReference type="EMBL" id="KZ503190">
    <property type="protein sequence ID" value="PKU67506.1"/>
    <property type="molecule type" value="Genomic_DNA"/>
</dbReference>
<evidence type="ECO:0000313" key="2">
    <source>
        <dbReference type="Proteomes" id="UP000233837"/>
    </source>
</evidence>
<accession>A0A2I0VVS2</accession>